<dbReference type="CDD" id="cd15482">
    <property type="entry name" value="Sialidase_non-viral"/>
    <property type="match status" value="1"/>
</dbReference>
<dbReference type="Proteomes" id="UP000239899">
    <property type="component" value="Unassembled WGS sequence"/>
</dbReference>
<evidence type="ECO:0000313" key="2">
    <source>
        <dbReference type="EMBL" id="PRW59150.1"/>
    </source>
</evidence>
<organism evidence="2 3">
    <name type="scientific">Chlorella sorokiniana</name>
    <name type="common">Freshwater green alga</name>
    <dbReference type="NCBI Taxonomy" id="3076"/>
    <lineage>
        <taxon>Eukaryota</taxon>
        <taxon>Viridiplantae</taxon>
        <taxon>Chlorophyta</taxon>
        <taxon>core chlorophytes</taxon>
        <taxon>Trebouxiophyceae</taxon>
        <taxon>Chlorellales</taxon>
        <taxon>Chlorellaceae</taxon>
        <taxon>Chlorella clade</taxon>
        <taxon>Chlorella</taxon>
    </lineage>
</organism>
<comment type="caution">
    <text evidence="2">The sequence shown here is derived from an EMBL/GenBank/DDBJ whole genome shotgun (WGS) entry which is preliminary data.</text>
</comment>
<evidence type="ECO:0000256" key="1">
    <source>
        <dbReference type="SAM" id="MobiDB-lite"/>
    </source>
</evidence>
<dbReference type="SUPFAM" id="SSF110296">
    <property type="entry name" value="Oligoxyloglucan reducing end-specific cellobiohydrolase"/>
    <property type="match status" value="1"/>
</dbReference>
<evidence type="ECO:0000313" key="3">
    <source>
        <dbReference type="Proteomes" id="UP000239899"/>
    </source>
</evidence>
<sequence length="364" mass="37667">MLASLLLGTSSGVYRVGGANAVALSGQLVTHLACTGGAAAAAVPTPGPVHAMYQLGELAAPQDSGLHLLRPTTDGYIAKRVWAGDARSCCIWDQPPGGQQQRRPTNGDATEGSGSTNLGLAVGAEPADVFVSLDGGSSWSPGTSSFETAPSRPSWSFPAPPHQPHVLSLEQTASGQLVAGIEVGGVLVGGGGAGSDSFEEHNQGLYADVHSCRIDPHNPQHWLAVTGRGLYASDDAGSTWRAQGSWKGRYTIGLAFNPLRQGEVLVAAGDRPPAVGVHVYHSADGGESFQDITDAAFSGDTTEAKGSRTPVPYFADGQALLGTATGHLLASDYAERRTWRAVCRLPPPILCMCAPRQSPSSVMH</sequence>
<feature type="region of interest" description="Disordered" evidence="1">
    <location>
        <begin position="93"/>
        <end position="116"/>
    </location>
</feature>
<gene>
    <name evidence="2" type="ORF">C2E21_2177</name>
</gene>
<name>A0A2P6TYN5_CHLSO</name>
<reference evidence="2 3" key="1">
    <citation type="journal article" date="2018" name="Plant J.">
        <title>Genome sequences of Chlorella sorokiniana UTEX 1602 and Micractinium conductrix SAG 241.80: implications to maltose excretion by a green alga.</title>
        <authorList>
            <person name="Arriola M.B."/>
            <person name="Velmurugan N."/>
            <person name="Zhang Y."/>
            <person name="Plunkett M.H."/>
            <person name="Hondzo H."/>
            <person name="Barney B.M."/>
        </authorList>
    </citation>
    <scope>NUCLEOTIDE SEQUENCE [LARGE SCALE GENOMIC DNA]</scope>
    <source>
        <strain evidence="3">UTEX 1602</strain>
    </source>
</reference>
<feature type="compositionally biased region" description="Low complexity" evidence="1">
    <location>
        <begin position="94"/>
        <end position="104"/>
    </location>
</feature>
<dbReference type="AlphaFoldDB" id="A0A2P6TYN5"/>
<keyword evidence="2" id="KW-0378">Hydrolase</keyword>
<feature type="region of interest" description="Disordered" evidence="1">
    <location>
        <begin position="140"/>
        <end position="163"/>
    </location>
</feature>
<dbReference type="OrthoDB" id="510208at2759"/>
<keyword evidence="3" id="KW-1185">Reference proteome</keyword>
<dbReference type="EMBL" id="LHPG02000004">
    <property type="protein sequence ID" value="PRW59150.1"/>
    <property type="molecule type" value="Genomic_DNA"/>
</dbReference>
<proteinExistence type="predicted"/>
<protein>
    <submittedName>
        <fullName evidence="2">Glycosyl hydrolase</fullName>
    </submittedName>
</protein>
<dbReference type="Gene3D" id="2.130.10.10">
    <property type="entry name" value="YVTN repeat-like/Quinoprotein amine dehydrogenase"/>
    <property type="match status" value="1"/>
</dbReference>
<dbReference type="InterPro" id="IPR015943">
    <property type="entry name" value="WD40/YVTN_repeat-like_dom_sf"/>
</dbReference>
<dbReference type="GO" id="GO:0016787">
    <property type="term" value="F:hydrolase activity"/>
    <property type="evidence" value="ECO:0007669"/>
    <property type="project" value="UniProtKB-KW"/>
</dbReference>
<feature type="compositionally biased region" description="Polar residues" evidence="1">
    <location>
        <begin position="140"/>
        <end position="154"/>
    </location>
</feature>
<accession>A0A2P6TYN5</accession>